<keyword evidence="7" id="KW-0698">rRNA processing</keyword>
<gene>
    <name evidence="7 8" type="primary">ybeY</name>
    <name evidence="8" type="ORF">DAY19_09835</name>
</gene>
<accession>A0ABY0IJE0</accession>
<dbReference type="RefSeq" id="WP_115361910.1">
    <property type="nucleotide sequence ID" value="NZ_QDKL01000002.1"/>
</dbReference>
<keyword evidence="7" id="KW-0690">Ribosome biogenesis</keyword>
<comment type="function">
    <text evidence="7">Single strand-specific metallo-endoribonuclease involved in late-stage 70S ribosome quality control and in maturation of the 3' terminus of the 16S rRNA.</text>
</comment>
<evidence type="ECO:0000256" key="4">
    <source>
        <dbReference type="ARBA" id="ARBA00022759"/>
    </source>
</evidence>
<dbReference type="Proteomes" id="UP000443582">
    <property type="component" value="Unassembled WGS sequence"/>
</dbReference>
<evidence type="ECO:0000313" key="9">
    <source>
        <dbReference type="Proteomes" id="UP000443582"/>
    </source>
</evidence>
<evidence type="ECO:0000256" key="6">
    <source>
        <dbReference type="ARBA" id="ARBA00022833"/>
    </source>
</evidence>
<protein>
    <recommendedName>
        <fullName evidence="7">Endoribonuclease YbeY</fullName>
        <ecNumber evidence="7">3.1.-.-</ecNumber>
    </recommendedName>
</protein>
<dbReference type="Pfam" id="PF02130">
    <property type="entry name" value="YbeY"/>
    <property type="match status" value="1"/>
</dbReference>
<evidence type="ECO:0000256" key="7">
    <source>
        <dbReference type="HAMAP-Rule" id="MF_00009"/>
    </source>
</evidence>
<comment type="caution">
    <text evidence="8">The sequence shown here is derived from an EMBL/GenBank/DDBJ whole genome shotgun (WGS) entry which is preliminary data.</text>
</comment>
<dbReference type="EMBL" id="QDKL01000002">
    <property type="protein sequence ID" value="RZF21976.1"/>
    <property type="molecule type" value="Genomic_DNA"/>
</dbReference>
<dbReference type="NCBIfam" id="TIGR00043">
    <property type="entry name" value="rRNA maturation RNase YbeY"/>
    <property type="match status" value="1"/>
</dbReference>
<feature type="binding site" evidence="7">
    <location>
        <position position="160"/>
    </location>
    <ligand>
        <name>Zn(2+)</name>
        <dbReference type="ChEBI" id="CHEBI:29105"/>
        <note>catalytic</note>
    </ligand>
</feature>
<feature type="binding site" evidence="7">
    <location>
        <position position="150"/>
    </location>
    <ligand>
        <name>Zn(2+)</name>
        <dbReference type="ChEBI" id="CHEBI:29105"/>
        <note>catalytic</note>
    </ligand>
</feature>
<evidence type="ECO:0000256" key="5">
    <source>
        <dbReference type="ARBA" id="ARBA00022801"/>
    </source>
</evidence>
<keyword evidence="9" id="KW-1185">Reference proteome</keyword>
<dbReference type="InterPro" id="IPR020549">
    <property type="entry name" value="YbeY_CS"/>
</dbReference>
<dbReference type="InterPro" id="IPR002036">
    <property type="entry name" value="YbeY"/>
</dbReference>
<dbReference type="PANTHER" id="PTHR46986:SF1">
    <property type="entry name" value="ENDORIBONUCLEASE YBEY, CHLOROPLASTIC"/>
    <property type="match status" value="1"/>
</dbReference>
<comment type="cofactor">
    <cofactor evidence="7">
        <name>Zn(2+)</name>
        <dbReference type="ChEBI" id="CHEBI:29105"/>
    </cofactor>
    <text evidence="7">Binds 1 zinc ion.</text>
</comment>
<evidence type="ECO:0000313" key="8">
    <source>
        <dbReference type="EMBL" id="RZF21976.1"/>
    </source>
</evidence>
<comment type="subcellular location">
    <subcellularLocation>
        <location evidence="7">Cytoplasm</location>
    </subcellularLocation>
</comment>
<dbReference type="PANTHER" id="PTHR46986">
    <property type="entry name" value="ENDORIBONUCLEASE YBEY, CHLOROPLASTIC"/>
    <property type="match status" value="1"/>
</dbReference>
<evidence type="ECO:0000256" key="3">
    <source>
        <dbReference type="ARBA" id="ARBA00022723"/>
    </source>
</evidence>
<feature type="binding site" evidence="7">
    <location>
        <position position="154"/>
    </location>
    <ligand>
        <name>Zn(2+)</name>
        <dbReference type="ChEBI" id="CHEBI:29105"/>
        <note>catalytic</note>
    </ligand>
</feature>
<dbReference type="HAMAP" id="MF_00009">
    <property type="entry name" value="Endoribonucl_YbeY"/>
    <property type="match status" value="1"/>
</dbReference>
<dbReference type="Gene3D" id="3.40.390.30">
    <property type="entry name" value="Metalloproteases ('zincins'), catalytic domain"/>
    <property type="match status" value="1"/>
</dbReference>
<reference evidence="9" key="1">
    <citation type="journal article" date="2019" name="Int. J. Syst. Evol. Microbiol.">
        <title>Halobacteriovorax valvorus sp. nov., a novel prokaryotic predator isolated from coastal seawater of China.</title>
        <authorList>
            <person name="Chen M.-X."/>
        </authorList>
    </citation>
    <scope>NUCLEOTIDE SEQUENCE [LARGE SCALE GENOMIC DNA]</scope>
    <source>
        <strain evidence="9">BL9</strain>
    </source>
</reference>
<keyword evidence="4 7" id="KW-0255">Endonuclease</keyword>
<dbReference type="EC" id="3.1.-.-" evidence="7"/>
<keyword evidence="2 7" id="KW-0540">Nuclease</keyword>
<comment type="similarity">
    <text evidence="1 7">Belongs to the endoribonuclease YbeY family.</text>
</comment>
<evidence type="ECO:0000256" key="1">
    <source>
        <dbReference type="ARBA" id="ARBA00010875"/>
    </source>
</evidence>
<dbReference type="InterPro" id="IPR023091">
    <property type="entry name" value="MetalPrtase_cat_dom_sf_prd"/>
</dbReference>
<organism evidence="8 9">
    <name type="scientific">Halobacteriovorax vibrionivorans</name>
    <dbReference type="NCBI Taxonomy" id="2152716"/>
    <lineage>
        <taxon>Bacteria</taxon>
        <taxon>Pseudomonadati</taxon>
        <taxon>Bdellovibrionota</taxon>
        <taxon>Bacteriovoracia</taxon>
        <taxon>Bacteriovoracales</taxon>
        <taxon>Halobacteriovoraceae</taxon>
        <taxon>Halobacteriovorax</taxon>
    </lineage>
</organism>
<keyword evidence="7" id="KW-0963">Cytoplasm</keyword>
<evidence type="ECO:0000256" key="2">
    <source>
        <dbReference type="ARBA" id="ARBA00022722"/>
    </source>
</evidence>
<name>A0ABY0IJE0_9BACT</name>
<sequence>MKRLEIMAYTKTIQIDKSKLVIHLTDNARSKWGLEACEKMMQDSLKVLSNFLFSKNTCLDKKIHQEIEVDLHFCGDKRMRQINSEHRNKDKTTDVLSFPMYESLRPDSTDFVLPGPVMLGDIIISRNVARKQAREFNLSLEQEVIHLFCHGLLHLLGYDHEISEKEEEIMESLEKEILLKIKKARK</sequence>
<dbReference type="PROSITE" id="PS01306">
    <property type="entry name" value="UPF0054"/>
    <property type="match status" value="1"/>
</dbReference>
<keyword evidence="3 7" id="KW-0479">Metal-binding</keyword>
<proteinExistence type="inferred from homology"/>
<dbReference type="SUPFAM" id="SSF55486">
    <property type="entry name" value="Metalloproteases ('zincins'), catalytic domain"/>
    <property type="match status" value="1"/>
</dbReference>
<keyword evidence="5 7" id="KW-0378">Hydrolase</keyword>
<keyword evidence="6 7" id="KW-0862">Zinc</keyword>